<organism evidence="1 2">
    <name type="scientific">Xenoophorus captivus</name>
    <dbReference type="NCBI Taxonomy" id="1517983"/>
    <lineage>
        <taxon>Eukaryota</taxon>
        <taxon>Metazoa</taxon>
        <taxon>Chordata</taxon>
        <taxon>Craniata</taxon>
        <taxon>Vertebrata</taxon>
        <taxon>Euteleostomi</taxon>
        <taxon>Actinopterygii</taxon>
        <taxon>Neopterygii</taxon>
        <taxon>Teleostei</taxon>
        <taxon>Neoteleostei</taxon>
        <taxon>Acanthomorphata</taxon>
        <taxon>Ovalentaria</taxon>
        <taxon>Atherinomorphae</taxon>
        <taxon>Cyprinodontiformes</taxon>
        <taxon>Goodeidae</taxon>
        <taxon>Xenoophorus</taxon>
    </lineage>
</organism>
<evidence type="ECO:0000313" key="1">
    <source>
        <dbReference type="EMBL" id="MEQ2219886.1"/>
    </source>
</evidence>
<dbReference type="Proteomes" id="UP001434883">
    <property type="component" value="Unassembled WGS sequence"/>
</dbReference>
<protein>
    <submittedName>
        <fullName evidence="1">Uncharacterized protein</fullName>
    </submittedName>
</protein>
<dbReference type="EMBL" id="JAHRIN010082567">
    <property type="protein sequence ID" value="MEQ2219886.1"/>
    <property type="molecule type" value="Genomic_DNA"/>
</dbReference>
<name>A0ABV0SHH3_9TELE</name>
<sequence length="112" mass="12697">MLFFSKRQGAGQCVLKHDKMWKDSRGVKPFAIYCILLDPSNSSMTREEIFLSHLSFLPRISSSSLGLNVPQAHFLHLGETDEAKKKSQEPNCLATQHNRNTPTFSIWAFRGS</sequence>
<reference evidence="1 2" key="1">
    <citation type="submission" date="2021-06" db="EMBL/GenBank/DDBJ databases">
        <authorList>
            <person name="Palmer J.M."/>
        </authorList>
    </citation>
    <scope>NUCLEOTIDE SEQUENCE [LARGE SCALE GENOMIC DNA]</scope>
    <source>
        <strain evidence="1 2">XC_2019</strain>
        <tissue evidence="1">Muscle</tissue>
    </source>
</reference>
<comment type="caution">
    <text evidence="1">The sequence shown here is derived from an EMBL/GenBank/DDBJ whole genome shotgun (WGS) entry which is preliminary data.</text>
</comment>
<gene>
    <name evidence="1" type="ORF">XENOCAPTIV_027124</name>
</gene>
<keyword evidence="2" id="KW-1185">Reference proteome</keyword>
<proteinExistence type="predicted"/>
<accession>A0ABV0SHH3</accession>
<evidence type="ECO:0000313" key="2">
    <source>
        <dbReference type="Proteomes" id="UP001434883"/>
    </source>
</evidence>